<dbReference type="PANTHER" id="PTHR10281:SF76">
    <property type="entry name" value="CALCUTTA CUP-RELATED"/>
    <property type="match status" value="1"/>
</dbReference>
<dbReference type="EMBL" id="CP134186">
    <property type="protein sequence ID" value="WPA99679.1"/>
    <property type="molecule type" value="Genomic_DNA"/>
</dbReference>
<dbReference type="OrthoDB" id="10257697at2759"/>
<dbReference type="GO" id="GO:0012505">
    <property type="term" value="C:endomembrane system"/>
    <property type="evidence" value="ECO:0007669"/>
    <property type="project" value="TreeGrafter"/>
</dbReference>
<keyword evidence="3" id="KW-1133">Transmembrane helix</keyword>
<dbReference type="GO" id="GO:0016020">
    <property type="term" value="C:membrane"/>
    <property type="evidence" value="ECO:0007669"/>
    <property type="project" value="TreeGrafter"/>
</dbReference>
<feature type="region of interest" description="Disordered" evidence="2">
    <location>
        <begin position="224"/>
        <end position="245"/>
    </location>
</feature>
<evidence type="ECO:0000313" key="7">
    <source>
        <dbReference type="Proteomes" id="UP000230605"/>
    </source>
</evidence>
<keyword evidence="3" id="KW-0472">Membrane</keyword>
<reference evidence="5 7" key="1">
    <citation type="submission" date="2015-10" db="EMBL/GenBank/DDBJ databases">
        <title>The cercosporin biosynthetic gene cluster was horizontally transferred to several fungal lineages and shown to be expanded in Cercospora beticola based on microsynteny with recipient genomes.</title>
        <authorList>
            <person name="De Jonge R."/>
            <person name="Ebert M.K."/>
            <person name="Suttle J.C."/>
            <person name="Jurick Ii W.M."/>
            <person name="Secor G.A."/>
            <person name="Thomma B.P."/>
            <person name="Van De Peer Y."/>
            <person name="Bolton M.D."/>
        </authorList>
    </citation>
    <scope>NUCLEOTIDE SEQUENCE [LARGE SCALE GENOMIC DNA]</scope>
    <source>
        <strain evidence="5 7">09-40</strain>
    </source>
</reference>
<keyword evidence="3" id="KW-0812">Transmembrane</keyword>
<evidence type="ECO:0000313" key="5">
    <source>
        <dbReference type="EMBL" id="PIA99856.1"/>
    </source>
</evidence>
<dbReference type="PANTHER" id="PTHR10281">
    <property type="entry name" value="MEMBRANE-ASSOCIATED PROGESTERONE RECEPTOR COMPONENT-RELATED"/>
    <property type="match status" value="1"/>
</dbReference>
<dbReference type="Proteomes" id="UP001302367">
    <property type="component" value="Chromosome 3"/>
</dbReference>
<organism evidence="5 7">
    <name type="scientific">Cercospora beticola</name>
    <name type="common">Sugarbeet leaf spot fungus</name>
    <dbReference type="NCBI Taxonomy" id="122368"/>
    <lineage>
        <taxon>Eukaryota</taxon>
        <taxon>Fungi</taxon>
        <taxon>Dikarya</taxon>
        <taxon>Ascomycota</taxon>
        <taxon>Pezizomycotina</taxon>
        <taxon>Dothideomycetes</taxon>
        <taxon>Dothideomycetidae</taxon>
        <taxon>Mycosphaerellales</taxon>
        <taxon>Mycosphaerellaceae</taxon>
        <taxon>Cercospora</taxon>
    </lineage>
</organism>
<dbReference type="InterPro" id="IPR050577">
    <property type="entry name" value="MAPR/NEUFC/NENF-like"/>
</dbReference>
<accession>A0A2G5I4X5</accession>
<feature type="transmembrane region" description="Helical" evidence="3">
    <location>
        <begin position="42"/>
        <end position="66"/>
    </location>
</feature>
<feature type="domain" description="Cytochrome b5 heme-binding" evidence="4">
    <location>
        <begin position="86"/>
        <end position="168"/>
    </location>
</feature>
<dbReference type="EMBL" id="LKMD01000101">
    <property type="protein sequence ID" value="PIA99856.1"/>
    <property type="molecule type" value="Genomic_DNA"/>
</dbReference>
<dbReference type="Proteomes" id="UP000230605">
    <property type="component" value="Chromosome 3"/>
</dbReference>
<name>A0A2G5I4X5_CERBT</name>
<dbReference type="SUPFAM" id="SSF55856">
    <property type="entry name" value="Cytochrome b5-like heme/steroid binding domain"/>
    <property type="match status" value="1"/>
</dbReference>
<reference evidence="6 8" key="2">
    <citation type="submission" date="2023-09" db="EMBL/GenBank/DDBJ databases">
        <title>Complete-Gapless Cercospora beticola genome.</title>
        <authorList>
            <person name="Wyatt N.A."/>
            <person name="Spanner R.E."/>
            <person name="Bolton M.D."/>
        </authorList>
    </citation>
    <scope>NUCLEOTIDE SEQUENCE [LARGE SCALE GENOMIC DNA]</scope>
    <source>
        <strain evidence="6">Cb09-40</strain>
    </source>
</reference>
<feature type="compositionally biased region" description="Basic and acidic residues" evidence="2">
    <location>
        <begin position="236"/>
        <end position="245"/>
    </location>
</feature>
<protein>
    <recommendedName>
        <fullName evidence="4">Cytochrome b5 heme-binding domain-containing protein</fullName>
    </recommendedName>
</protein>
<dbReference type="InterPro" id="IPR001199">
    <property type="entry name" value="Cyt_B5-like_heme/steroid-bd"/>
</dbReference>
<proteinExistence type="inferred from homology"/>
<dbReference type="Pfam" id="PF00173">
    <property type="entry name" value="Cyt-b5"/>
    <property type="match status" value="1"/>
</dbReference>
<evidence type="ECO:0000256" key="1">
    <source>
        <dbReference type="ARBA" id="ARBA00038357"/>
    </source>
</evidence>
<evidence type="ECO:0000313" key="8">
    <source>
        <dbReference type="Proteomes" id="UP001302367"/>
    </source>
</evidence>
<evidence type="ECO:0000256" key="3">
    <source>
        <dbReference type="SAM" id="Phobius"/>
    </source>
</evidence>
<dbReference type="Gene3D" id="3.10.120.10">
    <property type="entry name" value="Cytochrome b5-like heme/steroid binding domain"/>
    <property type="match status" value="1"/>
</dbReference>
<feature type="compositionally biased region" description="Basic and acidic residues" evidence="2">
    <location>
        <begin position="10"/>
        <end position="26"/>
    </location>
</feature>
<gene>
    <name evidence="5" type="ORF">CB0940_02539</name>
    <name evidence="6" type="ORF">RHO25_004297</name>
</gene>
<dbReference type="InterPro" id="IPR036400">
    <property type="entry name" value="Cyt_B5-like_heme/steroid_sf"/>
</dbReference>
<feature type="region of interest" description="Disordered" evidence="2">
    <location>
        <begin position="1"/>
        <end position="26"/>
    </location>
</feature>
<evidence type="ECO:0000259" key="4">
    <source>
        <dbReference type="SMART" id="SM01117"/>
    </source>
</evidence>
<sequence length="272" mass="30737">MSDSSSSDEAPARRIEKPSKPKVEFEDPDAHPGITLVDGLRIVFGLLLLSGLLSYFITGDSVFWGYNAWWTKPKALVAKLRGPVVLTDAQLLHYNGEDESLPIYLALNGTIYDVTSNPRIYGPGGMYAVFSGRDAARGFVTGCFAEDNHPDLRGVEWQFVPKDVPTYEEKSDEELTGQMRLYRKESIEKGFKEIKGTIEHWQKVFRGETGKDYFEIGYISGRKPESGPVKPLCQNAEKKRPKEGLEKWIQKRRLDKAKAEKEEKGKTTKDEI</sequence>
<comment type="similarity">
    <text evidence="1">Belongs to the cytochrome b5 family. MAPR subfamily.</text>
</comment>
<evidence type="ECO:0000256" key="2">
    <source>
        <dbReference type="SAM" id="MobiDB-lite"/>
    </source>
</evidence>
<dbReference type="SMART" id="SM01117">
    <property type="entry name" value="Cyt-b5"/>
    <property type="match status" value="1"/>
</dbReference>
<keyword evidence="8" id="KW-1185">Reference proteome</keyword>
<evidence type="ECO:0000313" key="6">
    <source>
        <dbReference type="EMBL" id="WPA99679.1"/>
    </source>
</evidence>
<dbReference type="AlphaFoldDB" id="A0A2G5I4X5"/>